<dbReference type="HOGENOM" id="CLU_104932_0_0_11"/>
<accession>C7N450</accession>
<evidence type="ECO:0000313" key="2">
    <source>
        <dbReference type="Proteomes" id="UP000002026"/>
    </source>
</evidence>
<proteinExistence type="predicted"/>
<reference evidence="1 2" key="1">
    <citation type="journal article" date="2009" name="Stand. Genomic Sci.">
        <title>Complete genome sequence of Slackia heliotrinireducens type strain (RHS 1).</title>
        <authorList>
            <person name="Pukall R."/>
            <person name="Lapidus A."/>
            <person name="Nolan M."/>
            <person name="Copeland A."/>
            <person name="Glavina Del Rio T."/>
            <person name="Lucas S."/>
            <person name="Chen F."/>
            <person name="Tice H."/>
            <person name="Cheng J.F."/>
            <person name="Chertkov O."/>
            <person name="Bruce D."/>
            <person name="Goodwin L."/>
            <person name="Kuske C."/>
            <person name="Brettin T."/>
            <person name="Detter J.C."/>
            <person name="Han C."/>
            <person name="Pitluck S."/>
            <person name="Pati A."/>
            <person name="Mavrommatis K."/>
            <person name="Ivanova N."/>
            <person name="Ovchinnikova G."/>
            <person name="Chen A."/>
            <person name="Palaniappan K."/>
            <person name="Schneider S."/>
            <person name="Rohde M."/>
            <person name="Chain P."/>
            <person name="D'haeseleer P."/>
            <person name="Goker M."/>
            <person name="Bristow J."/>
            <person name="Eisen J.A."/>
            <person name="Markowitz V."/>
            <person name="Kyrpides N.C."/>
            <person name="Klenk H.P."/>
            <person name="Hugenholtz P."/>
        </authorList>
    </citation>
    <scope>NUCLEOTIDE SEQUENCE [LARGE SCALE GENOMIC DNA]</scope>
    <source>
        <strain evidence="2">ATCC 29202 / DSM 20476 / NCTC 11029 / RHS 1</strain>
    </source>
</reference>
<dbReference type="EMBL" id="CP001684">
    <property type="protein sequence ID" value="ACV23786.1"/>
    <property type="molecule type" value="Genomic_DNA"/>
</dbReference>
<dbReference type="AlphaFoldDB" id="C7N450"/>
<dbReference type="KEGG" id="shi:Shel_27930"/>
<gene>
    <name evidence="1" type="ordered locus">Shel_27930</name>
</gene>
<keyword evidence="2" id="KW-1185">Reference proteome</keyword>
<dbReference type="RefSeq" id="WP_012799881.1">
    <property type="nucleotide sequence ID" value="NC_013165.1"/>
</dbReference>
<evidence type="ECO:0000313" key="1">
    <source>
        <dbReference type="EMBL" id="ACV23786.1"/>
    </source>
</evidence>
<organism evidence="1 2">
    <name type="scientific">Slackia heliotrinireducens (strain ATCC 29202 / DSM 20476 / NCTC 11029 / RHS 1)</name>
    <name type="common">Peptococcus heliotrinreducens</name>
    <dbReference type="NCBI Taxonomy" id="471855"/>
    <lineage>
        <taxon>Bacteria</taxon>
        <taxon>Bacillati</taxon>
        <taxon>Actinomycetota</taxon>
        <taxon>Coriobacteriia</taxon>
        <taxon>Eggerthellales</taxon>
        <taxon>Eggerthellaceae</taxon>
        <taxon>Slackia</taxon>
    </lineage>
</organism>
<protein>
    <submittedName>
        <fullName evidence="1">Uncharacterized protein</fullName>
    </submittedName>
</protein>
<sequence>MADFEVDAQYSKDPEIDETLNALIEMAFGLAQEDLEKGEVLSPFTLTLFGENVSQDFFTGETPDEFRVAAELHVVRQANIADGYAFCYDGYLETNQGVMDAIIVEAAMKDDLAGVVYGLLYEEHDDKLVFEEKPRFIDVISSFLAEIEPEEDEAEDDETDED</sequence>
<name>C7N450_SLAHD</name>
<dbReference type="Proteomes" id="UP000002026">
    <property type="component" value="Chromosome"/>
</dbReference>